<dbReference type="PANTHER" id="PTHR12695">
    <property type="entry name" value="GENERAL TRANSCRIPTION FACTOR IIH SUBUNIT 2"/>
    <property type="match status" value="1"/>
</dbReference>
<dbReference type="InterPro" id="IPR007198">
    <property type="entry name" value="Ssl1-like"/>
</dbReference>
<dbReference type="InterPro" id="IPR036465">
    <property type="entry name" value="vWFA_dom_sf"/>
</dbReference>
<evidence type="ECO:0000256" key="9">
    <source>
        <dbReference type="ARBA" id="ARBA00023204"/>
    </source>
</evidence>
<evidence type="ECO:0000256" key="13">
    <source>
        <dbReference type="SAM" id="MobiDB-lite"/>
    </source>
</evidence>
<keyword evidence="9" id="KW-0234">DNA repair</keyword>
<evidence type="ECO:0000256" key="3">
    <source>
        <dbReference type="ARBA" id="ARBA00022723"/>
    </source>
</evidence>
<dbReference type="NCBIfam" id="TIGR00622">
    <property type="entry name" value="ssl1"/>
    <property type="match status" value="1"/>
</dbReference>
<evidence type="ECO:0000256" key="11">
    <source>
        <dbReference type="PIRNR" id="PIRNR015919"/>
    </source>
</evidence>
<dbReference type="Proteomes" id="UP000253664">
    <property type="component" value="Unassembled WGS sequence"/>
</dbReference>
<dbReference type="InterPro" id="IPR002035">
    <property type="entry name" value="VWF_A"/>
</dbReference>
<keyword evidence="7 11" id="KW-0805">Transcription regulation</keyword>
<keyword evidence="3 11" id="KW-0479">Metal-binding</keyword>
<dbReference type="GO" id="GO:0005675">
    <property type="term" value="C:transcription factor TFIIH holo complex"/>
    <property type="evidence" value="ECO:0007669"/>
    <property type="project" value="UniProtKB-UniRule"/>
</dbReference>
<evidence type="ECO:0000256" key="5">
    <source>
        <dbReference type="ARBA" id="ARBA00022771"/>
    </source>
</evidence>
<evidence type="ECO:0000256" key="12">
    <source>
        <dbReference type="PIRSR" id="PIRSR015919-1"/>
    </source>
</evidence>
<protein>
    <recommendedName>
        <fullName evidence="11">General transcription and DNA repair factor IIH</fullName>
    </recommendedName>
</protein>
<dbReference type="Pfam" id="PF07975">
    <property type="entry name" value="C1_4"/>
    <property type="match status" value="1"/>
</dbReference>
<keyword evidence="10 11" id="KW-0539">Nucleus</keyword>
<evidence type="ECO:0000256" key="4">
    <source>
        <dbReference type="ARBA" id="ARBA00022763"/>
    </source>
</evidence>
<dbReference type="SUPFAM" id="SSF53300">
    <property type="entry name" value="vWA-like"/>
    <property type="match status" value="1"/>
</dbReference>
<dbReference type="PANTHER" id="PTHR12695:SF2">
    <property type="entry name" value="GENERAL TRANSCRIPTION FACTOR IIH SUBUNIT 2-RELATED"/>
    <property type="match status" value="1"/>
</dbReference>
<dbReference type="EMBL" id="LKCN02000001">
    <property type="protein sequence ID" value="RCI17288.1"/>
    <property type="molecule type" value="Genomic_DNA"/>
</dbReference>
<evidence type="ECO:0000256" key="8">
    <source>
        <dbReference type="ARBA" id="ARBA00023163"/>
    </source>
</evidence>
<feature type="compositionally biased region" description="Gly residues" evidence="13">
    <location>
        <begin position="65"/>
        <end position="79"/>
    </location>
</feature>
<dbReference type="PROSITE" id="PS00028">
    <property type="entry name" value="ZINC_FINGER_C2H2_1"/>
    <property type="match status" value="1"/>
</dbReference>
<dbReference type="InterPro" id="IPR004595">
    <property type="entry name" value="TFIIH_C1-like_dom"/>
</dbReference>
<dbReference type="GO" id="GO:0006289">
    <property type="term" value="P:nucleotide-excision repair"/>
    <property type="evidence" value="ECO:0007669"/>
    <property type="project" value="UniProtKB-UniRule"/>
</dbReference>
<dbReference type="STRING" id="1330021.A0A367LS96"/>
<dbReference type="SMART" id="SM01047">
    <property type="entry name" value="C1_4"/>
    <property type="match status" value="1"/>
</dbReference>
<feature type="region of interest" description="Disordered" evidence="13">
    <location>
        <begin position="1"/>
        <end position="97"/>
    </location>
</feature>
<dbReference type="Gene3D" id="3.30.40.10">
    <property type="entry name" value="Zinc/RING finger domain, C3HC4 (zinc finger)"/>
    <property type="match status" value="1"/>
</dbReference>
<evidence type="ECO:0000259" key="14">
    <source>
        <dbReference type="PROSITE" id="PS50234"/>
    </source>
</evidence>
<feature type="domain" description="VWFA" evidence="14">
    <location>
        <begin position="132"/>
        <end position="312"/>
    </location>
</feature>
<dbReference type="AlphaFoldDB" id="A0A367LS96"/>
<dbReference type="Pfam" id="PF04056">
    <property type="entry name" value="Ssl1"/>
    <property type="match status" value="1"/>
</dbReference>
<dbReference type="InterPro" id="IPR046349">
    <property type="entry name" value="C1-like_sf"/>
</dbReference>
<feature type="zinc finger region" description="C4-type" evidence="12">
    <location>
        <begin position="355"/>
        <end position="372"/>
    </location>
</feature>
<keyword evidence="8 11" id="KW-0804">Transcription</keyword>
<dbReference type="Gene3D" id="3.40.50.410">
    <property type="entry name" value="von Willebrand factor, type A domain"/>
    <property type="match status" value="1"/>
</dbReference>
<keyword evidence="16" id="KW-1185">Reference proteome</keyword>
<reference evidence="15 16" key="1">
    <citation type="journal article" date="2015" name="BMC Genomics">
        <title>Insights from the genome of Ophiocordyceps polyrhachis-furcata to pathogenicity and host specificity in insect fungi.</title>
        <authorList>
            <person name="Wichadakul D."/>
            <person name="Kobmoo N."/>
            <person name="Ingsriswang S."/>
            <person name="Tangphatsornruang S."/>
            <person name="Chantasingh D."/>
            <person name="Luangsa-ard J.J."/>
            <person name="Eurwilaichitr L."/>
        </authorList>
    </citation>
    <scope>NUCLEOTIDE SEQUENCE [LARGE SCALE GENOMIC DNA]</scope>
    <source>
        <strain evidence="15 16">BCC 54312</strain>
    </source>
</reference>
<keyword evidence="4" id="KW-0227">DNA damage</keyword>
<feature type="compositionally biased region" description="Low complexity" evidence="13">
    <location>
        <begin position="36"/>
        <end position="54"/>
    </location>
</feature>
<organism evidence="15 16">
    <name type="scientific">Ophiocordyceps polyrhachis-furcata BCC 54312</name>
    <dbReference type="NCBI Taxonomy" id="1330021"/>
    <lineage>
        <taxon>Eukaryota</taxon>
        <taxon>Fungi</taxon>
        <taxon>Dikarya</taxon>
        <taxon>Ascomycota</taxon>
        <taxon>Pezizomycotina</taxon>
        <taxon>Sordariomycetes</taxon>
        <taxon>Hypocreomycetidae</taxon>
        <taxon>Hypocreales</taxon>
        <taxon>Ophiocordycipitaceae</taxon>
        <taxon>Ophiocordyceps</taxon>
    </lineage>
</organism>
<evidence type="ECO:0000313" key="15">
    <source>
        <dbReference type="EMBL" id="RCI17288.1"/>
    </source>
</evidence>
<dbReference type="OrthoDB" id="284275at2759"/>
<evidence type="ECO:0000256" key="6">
    <source>
        <dbReference type="ARBA" id="ARBA00022833"/>
    </source>
</evidence>
<name>A0A367LS96_9HYPO</name>
<dbReference type="InterPro" id="IPR013083">
    <property type="entry name" value="Znf_RING/FYVE/PHD"/>
</dbReference>
<dbReference type="PIRSF" id="PIRSF015919">
    <property type="entry name" value="TFIIH_SSL1"/>
    <property type="match status" value="1"/>
</dbReference>
<comment type="similarity">
    <text evidence="2 11">Belongs to the GTF2H2 family.</text>
</comment>
<keyword evidence="5" id="KW-0863">Zinc-finger</keyword>
<proteinExistence type="inferred from homology"/>
<feature type="compositionally biased region" description="Acidic residues" evidence="13">
    <location>
        <begin position="1"/>
        <end position="18"/>
    </location>
</feature>
<dbReference type="GO" id="GO:0008270">
    <property type="term" value="F:zinc ion binding"/>
    <property type="evidence" value="ECO:0007669"/>
    <property type="project" value="UniProtKB-UniRule"/>
</dbReference>
<sequence>MADSDGEYVVDGQSDDDLLDHTVSDDDYKEAGGGSRSKNGTTTTTTTTTTNKNQQQRRRRRKGDGGGGGGGGRKGGGSSAGQKAWEQSKRTWETNLPEEDADAILQLTAVEAEKRRRLLADTTPVQRGTIRNLVLVLDMSWAMAEKDMLPTRYQLMLSYASVFVRDLLEQNPMSQLAMVGMRDGIAIRISHLGGNPTEHLDKLASLEAQQPQGSPSLQNALEMCRGLLYHAPAHGTREVLVVFGALTSVDPGNIHDTIDRLVVDRIRVSVVGLAAQMYVCTELCSRTNGGDKSHYGVAIDDLHFRELVLEATKPPPTTEQDVPRLLHVGFPSAERHGKPVFCACHSRAVHETYACTRCCAHVCRLPADCPVCGLTLVLSMNLSRTHHHLFPLAHWREVSWDEAIAVTSSSSSSSSSSPYSSCCFACLHPFPLPPNPLPERREPIEGISESGRYACRECQLQFCMDCDVFAHTVLHDCPGCESGGAARKT</sequence>
<keyword evidence="6 11" id="KW-0862">Zinc</keyword>
<dbReference type="FunFam" id="3.40.50.410:FF:000015">
    <property type="entry name" value="General transcription factor IIH subunit 2"/>
    <property type="match status" value="1"/>
</dbReference>
<dbReference type="PROSITE" id="PS50234">
    <property type="entry name" value="VWFA"/>
    <property type="match status" value="1"/>
</dbReference>
<evidence type="ECO:0000256" key="10">
    <source>
        <dbReference type="ARBA" id="ARBA00023242"/>
    </source>
</evidence>
<dbReference type="InterPro" id="IPR012170">
    <property type="entry name" value="TFIIH_SSL1/p44"/>
</dbReference>
<gene>
    <name evidence="15" type="ORF">L249_2284</name>
</gene>
<dbReference type="SUPFAM" id="SSF57889">
    <property type="entry name" value="Cysteine-rich domain"/>
    <property type="match status" value="1"/>
</dbReference>
<dbReference type="GO" id="GO:0006357">
    <property type="term" value="P:regulation of transcription by RNA polymerase II"/>
    <property type="evidence" value="ECO:0007669"/>
    <property type="project" value="UniProtKB-UniRule"/>
</dbReference>
<dbReference type="InterPro" id="IPR013087">
    <property type="entry name" value="Znf_C2H2_type"/>
</dbReference>
<accession>A0A367LS96</accession>
<evidence type="ECO:0000313" key="16">
    <source>
        <dbReference type="Proteomes" id="UP000253664"/>
    </source>
</evidence>
<dbReference type="SMART" id="SM00327">
    <property type="entry name" value="VWA"/>
    <property type="match status" value="1"/>
</dbReference>
<dbReference type="GO" id="GO:0000439">
    <property type="term" value="C:transcription factor TFIIH core complex"/>
    <property type="evidence" value="ECO:0007669"/>
    <property type="project" value="UniProtKB-UniRule"/>
</dbReference>
<feature type="compositionally biased region" description="Basic and acidic residues" evidence="13">
    <location>
        <begin position="19"/>
        <end position="30"/>
    </location>
</feature>
<evidence type="ECO:0000256" key="1">
    <source>
        <dbReference type="ARBA" id="ARBA00004123"/>
    </source>
</evidence>
<evidence type="ECO:0000256" key="7">
    <source>
        <dbReference type="ARBA" id="ARBA00023015"/>
    </source>
</evidence>
<comment type="function">
    <text evidence="11">Component of the general transcription and DNA repair factor IIH (TFIIH) core complex, which is involved in general and transcription-coupled nucleotide excision repair (NER) of damaged DNA and, when complexed to TFIIK, in RNA transcription by RNA polymerase II.</text>
</comment>
<comment type="caution">
    <text evidence="15">The sequence shown here is derived from an EMBL/GenBank/DDBJ whole genome shotgun (WGS) entry which is preliminary data.</text>
</comment>
<comment type="subcellular location">
    <subcellularLocation>
        <location evidence="1 11">Nucleus</location>
    </subcellularLocation>
</comment>
<dbReference type="GO" id="GO:0006351">
    <property type="term" value="P:DNA-templated transcription"/>
    <property type="evidence" value="ECO:0007669"/>
    <property type="project" value="InterPro"/>
</dbReference>
<evidence type="ECO:0000256" key="2">
    <source>
        <dbReference type="ARBA" id="ARBA00006092"/>
    </source>
</evidence>